<accession>A0A9N9UBP7</accession>
<dbReference type="Gene3D" id="2.60.40.640">
    <property type="match status" value="1"/>
</dbReference>
<gene>
    <name evidence="1" type="ORF">CBYS24578_00013278</name>
</gene>
<dbReference type="AlphaFoldDB" id="A0A9N9UBP7"/>
<evidence type="ECO:0000313" key="1">
    <source>
        <dbReference type="EMBL" id="CAG9982485.1"/>
    </source>
</evidence>
<dbReference type="InterPro" id="IPR014752">
    <property type="entry name" value="Arrestin-like_C"/>
</dbReference>
<comment type="caution">
    <text evidence="1">The sequence shown here is derived from an EMBL/GenBank/DDBJ whole genome shotgun (WGS) entry which is preliminary data.</text>
</comment>
<protein>
    <recommendedName>
        <fullName evidence="3">Arrestin-like N-terminal domain-containing protein</fullName>
    </recommendedName>
</protein>
<dbReference type="OrthoDB" id="2283785at2759"/>
<reference evidence="2" key="1">
    <citation type="submission" date="2019-06" db="EMBL/GenBank/DDBJ databases">
        <authorList>
            <person name="Broberg M."/>
        </authorList>
    </citation>
    <scope>NUCLEOTIDE SEQUENCE [LARGE SCALE GENOMIC DNA]</scope>
</reference>
<keyword evidence="2" id="KW-1185">Reference proteome</keyword>
<proteinExistence type="predicted"/>
<evidence type="ECO:0008006" key="3">
    <source>
        <dbReference type="Google" id="ProtNLM"/>
    </source>
</evidence>
<evidence type="ECO:0000313" key="2">
    <source>
        <dbReference type="Proteomes" id="UP000754883"/>
    </source>
</evidence>
<dbReference type="Proteomes" id="UP000754883">
    <property type="component" value="Unassembled WGS sequence"/>
</dbReference>
<reference evidence="1 2" key="2">
    <citation type="submission" date="2021-10" db="EMBL/GenBank/DDBJ databases">
        <authorList>
            <person name="Piombo E."/>
        </authorList>
    </citation>
    <scope>NUCLEOTIDE SEQUENCE [LARGE SCALE GENOMIC DNA]</scope>
</reference>
<sequence length="420" mass="46191">MPCSKIRLASRTKGRAEVNIDGHYESKIYTSGSRISGEVIVYPSEDIQSPCLQVSLIGTAKTLMETVPAPRVTTCTFLAMDSPLTDQYDSFEAGCARAIPFDFIIPHEIPVTESTVNRPTGVMRSYQQKLPPSLGGGWEARDMSPLCCRIRYEIKAVVTKKTEDGKITGEIAASRTITILPSHPEEPPSGLGEDNVVYTLKKRKTHRGPLFKKLGYVTATLAEPEALRVDPRGGVVPYHDHNLYIDIGYELLKTNKLADTKPLEVNVVSGKIESQTWFSDTGMTKLPNMIPPRTAAIAYQPLCYTTSVPIEFEDVFQKPWVSGQKEDDLGSILRTSLKVSVASKAGDVLMLPTFYSRIIARTYTVRLTINVGGVGGVNFNLSAPLQVVVQPSGVKLMSDCVLEEELPSFDSVAHARYEFV</sequence>
<organism evidence="1 2">
    <name type="scientific">Clonostachys byssicola</name>
    <dbReference type="NCBI Taxonomy" id="160290"/>
    <lineage>
        <taxon>Eukaryota</taxon>
        <taxon>Fungi</taxon>
        <taxon>Dikarya</taxon>
        <taxon>Ascomycota</taxon>
        <taxon>Pezizomycotina</taxon>
        <taxon>Sordariomycetes</taxon>
        <taxon>Hypocreomycetidae</taxon>
        <taxon>Hypocreales</taxon>
        <taxon>Bionectriaceae</taxon>
        <taxon>Clonostachys</taxon>
    </lineage>
</organism>
<dbReference type="EMBL" id="CABFNO020001340">
    <property type="protein sequence ID" value="CAG9982485.1"/>
    <property type="molecule type" value="Genomic_DNA"/>
</dbReference>
<name>A0A9N9UBP7_9HYPO</name>